<organism evidence="12 13">
    <name type="scientific">Allorhizobium taibaishanense</name>
    <dbReference type="NCBI Taxonomy" id="887144"/>
    <lineage>
        <taxon>Bacteria</taxon>
        <taxon>Pseudomonadati</taxon>
        <taxon>Pseudomonadota</taxon>
        <taxon>Alphaproteobacteria</taxon>
        <taxon>Hyphomicrobiales</taxon>
        <taxon>Rhizobiaceae</taxon>
        <taxon>Rhizobium/Agrobacterium group</taxon>
        <taxon>Allorhizobium</taxon>
    </lineage>
</organism>
<comment type="similarity">
    <text evidence="1 10">Belongs to the alphaproteobacteria porin family.</text>
</comment>
<dbReference type="InterPro" id="IPR036942">
    <property type="entry name" value="Beta-barrel_TonB_sf"/>
</dbReference>
<dbReference type="EMBL" id="MKIN01000027">
    <property type="protein sequence ID" value="OLP47654.1"/>
    <property type="molecule type" value="Genomic_DNA"/>
</dbReference>
<dbReference type="SUPFAM" id="SSF56935">
    <property type="entry name" value="Porins"/>
    <property type="match status" value="1"/>
</dbReference>
<evidence type="ECO:0000256" key="2">
    <source>
        <dbReference type="ARBA" id="ARBA00022448"/>
    </source>
</evidence>
<keyword evidence="2 10" id="KW-0813">Transport</keyword>
<keyword evidence="5 10" id="KW-0732">Signal</keyword>
<dbReference type="STRING" id="887144.BJF91_04485"/>
<proteinExistence type="inferred from homology"/>
<keyword evidence="13" id="KW-1185">Reference proteome</keyword>
<dbReference type="GO" id="GO:0006811">
    <property type="term" value="P:monoatomic ion transport"/>
    <property type="evidence" value="ECO:0007669"/>
    <property type="project" value="UniProtKB-KW"/>
</dbReference>
<comment type="caution">
    <text evidence="12">The sequence shown here is derived from an EMBL/GenBank/DDBJ whole genome shotgun (WGS) entry which is preliminary data.</text>
</comment>
<keyword evidence="9 10" id="KW-0998">Cell outer membrane</keyword>
<evidence type="ECO:0000256" key="3">
    <source>
        <dbReference type="ARBA" id="ARBA00022452"/>
    </source>
</evidence>
<reference evidence="11 14" key="2">
    <citation type="submission" date="2020-08" db="EMBL/GenBank/DDBJ databases">
        <title>Genomic Encyclopedia of Type Strains, Phase IV (KMG-IV): sequencing the most valuable type-strain genomes for metagenomic binning, comparative biology and taxonomic classification.</title>
        <authorList>
            <person name="Goeker M."/>
        </authorList>
    </citation>
    <scope>NUCLEOTIDE SEQUENCE [LARGE SCALE GENOMIC DNA]</scope>
    <source>
        <strain evidence="11 14">DSM 100021</strain>
    </source>
</reference>
<dbReference type="GO" id="GO:0009279">
    <property type="term" value="C:cell outer membrane"/>
    <property type="evidence" value="ECO:0007669"/>
    <property type="project" value="UniProtKB-SubCell"/>
</dbReference>
<keyword evidence="3 10" id="KW-1134">Transmembrane beta strand</keyword>
<name>A0A1Q8ZZ90_9HYPH</name>
<keyword evidence="7 10" id="KW-0626">Porin</keyword>
<evidence type="ECO:0000256" key="8">
    <source>
        <dbReference type="ARBA" id="ARBA00023136"/>
    </source>
</evidence>
<protein>
    <recommendedName>
        <fullName evidence="10">Porin</fullName>
    </recommendedName>
</protein>
<evidence type="ECO:0000313" key="14">
    <source>
        <dbReference type="Proteomes" id="UP000544107"/>
    </source>
</evidence>
<dbReference type="AlphaFoldDB" id="A0A1Q8ZZ90"/>
<accession>A0A1Q8ZZ90</accession>
<dbReference type="EMBL" id="JACIED010000002">
    <property type="protein sequence ID" value="MBB4007377.1"/>
    <property type="molecule type" value="Genomic_DNA"/>
</dbReference>
<dbReference type="Proteomes" id="UP000544107">
    <property type="component" value="Unassembled WGS sequence"/>
</dbReference>
<comment type="subcellular location">
    <subcellularLocation>
        <location evidence="10">Cell outer membrane</location>
        <topology evidence="10">Multi-pass membrane protein</topology>
    </subcellularLocation>
</comment>
<evidence type="ECO:0000256" key="7">
    <source>
        <dbReference type="ARBA" id="ARBA00023114"/>
    </source>
</evidence>
<evidence type="ECO:0000256" key="9">
    <source>
        <dbReference type="ARBA" id="ARBA00023237"/>
    </source>
</evidence>
<evidence type="ECO:0000256" key="6">
    <source>
        <dbReference type="ARBA" id="ARBA00023065"/>
    </source>
</evidence>
<dbReference type="InterPro" id="IPR003684">
    <property type="entry name" value="Porin_alphabac"/>
</dbReference>
<sequence length="345" mass="37434">MNIKGLLFGSAAALAAVSGAQAADAIVAAAPEPAEYVRVCDAFGTGYFYIPGTETCLKMSGYVRFEVQGASNNSLGQDRNWNARTRGLLTFDAKNDSELGTIGSTITVRTWADENGGSLELDEAFITVAGFQIGEFYNPWDSDLSGETDDIGSNRLNSIAYKYKADNFFVYGSVDELTGYYSRTRDLSQTDPFSKNDRVGLEAQVGTTYGPITANLLGSWDFATNNGAVRGLATAEVGPGEFGIAAIYSTGASAYYDLGKWTVAAQYAAKITDKLSLTPGVQYWNETQVDSTGDYFGRDIWKAGLTVDYKLAEGLTTKVSAQYQDHDWDGNDDVWTGFVRLERKF</sequence>
<keyword evidence="6 10" id="KW-0406">Ion transport</keyword>
<evidence type="ECO:0000313" key="11">
    <source>
        <dbReference type="EMBL" id="MBB4007377.1"/>
    </source>
</evidence>
<dbReference type="Pfam" id="PF02530">
    <property type="entry name" value="Porin_2"/>
    <property type="match status" value="1"/>
</dbReference>
<feature type="signal peptide" evidence="10">
    <location>
        <begin position="1"/>
        <end position="22"/>
    </location>
</feature>
<dbReference type="GO" id="GO:0015288">
    <property type="term" value="F:porin activity"/>
    <property type="evidence" value="ECO:0007669"/>
    <property type="project" value="UniProtKB-KW"/>
</dbReference>
<evidence type="ECO:0000313" key="12">
    <source>
        <dbReference type="EMBL" id="OLP47654.1"/>
    </source>
</evidence>
<dbReference type="GO" id="GO:0046930">
    <property type="term" value="C:pore complex"/>
    <property type="evidence" value="ECO:0007669"/>
    <property type="project" value="UniProtKB-KW"/>
</dbReference>
<keyword evidence="4 10" id="KW-0812">Transmembrane</keyword>
<reference evidence="12 13" key="1">
    <citation type="submission" date="2016-09" db="EMBL/GenBank/DDBJ databases">
        <title>Rhizobium oryziradicis sp. nov., isolated from the root of rice.</title>
        <authorList>
            <person name="Zhao J."/>
            <person name="Zhang X."/>
        </authorList>
    </citation>
    <scope>NUCLEOTIDE SEQUENCE [LARGE SCALE GENOMIC DNA]</scope>
    <source>
        <strain evidence="12 13">14971</strain>
    </source>
</reference>
<evidence type="ECO:0000256" key="10">
    <source>
        <dbReference type="RuleBase" id="RU364005"/>
    </source>
</evidence>
<evidence type="ECO:0000256" key="5">
    <source>
        <dbReference type="ARBA" id="ARBA00022729"/>
    </source>
</evidence>
<feature type="chain" id="PRO_5044514339" description="Porin" evidence="10">
    <location>
        <begin position="23"/>
        <end position="345"/>
    </location>
</feature>
<evidence type="ECO:0000313" key="13">
    <source>
        <dbReference type="Proteomes" id="UP000185598"/>
    </source>
</evidence>
<evidence type="ECO:0000256" key="4">
    <source>
        <dbReference type="ARBA" id="ARBA00022692"/>
    </source>
</evidence>
<comment type="function">
    <text evidence="10">Forms passive diffusion pores that allow small molecular weight hydrophilic materials across the outer membrane.</text>
</comment>
<evidence type="ECO:0000256" key="1">
    <source>
        <dbReference type="ARBA" id="ARBA00009521"/>
    </source>
</evidence>
<keyword evidence="8 10" id="KW-0472">Membrane</keyword>
<dbReference type="Proteomes" id="UP000185598">
    <property type="component" value="Unassembled WGS sequence"/>
</dbReference>
<dbReference type="OrthoDB" id="7801681at2"/>
<dbReference type="RefSeq" id="WP_075616828.1">
    <property type="nucleotide sequence ID" value="NZ_JACIED010000002.1"/>
</dbReference>
<gene>
    <name evidence="12" type="ORF">BJF91_04485</name>
    <name evidence="11" type="ORF">GGQ71_001640</name>
</gene>
<comment type="domain">
    <text evidence="10">Consists of 16-stranded beta-barrel sheets, with large surface-exposed loops, that form a transmembrane pore at the center of each barrel. The pore is partially ocluded by a peptide loop that folds into the pore lumen.</text>
</comment>
<dbReference type="Gene3D" id="2.40.170.20">
    <property type="entry name" value="TonB-dependent receptor, beta-barrel domain"/>
    <property type="match status" value="1"/>
</dbReference>